<reference evidence="3 4" key="1">
    <citation type="journal article" date="2018" name="New Phytol.">
        <title>Phylogenomics of Endogonaceae and evolution of mycorrhizas within Mucoromycota.</title>
        <authorList>
            <person name="Chang Y."/>
            <person name="Desiro A."/>
            <person name="Na H."/>
            <person name="Sandor L."/>
            <person name="Lipzen A."/>
            <person name="Clum A."/>
            <person name="Barry K."/>
            <person name="Grigoriev I.V."/>
            <person name="Martin F.M."/>
            <person name="Stajich J.E."/>
            <person name="Smith M.E."/>
            <person name="Bonito G."/>
            <person name="Spatafora J.W."/>
        </authorList>
    </citation>
    <scope>NUCLEOTIDE SEQUENCE [LARGE SCALE GENOMIC DNA]</scope>
    <source>
        <strain evidence="3 4">GMNB39</strain>
    </source>
</reference>
<dbReference type="SUPFAM" id="SSF46774">
    <property type="entry name" value="ARID-like"/>
    <property type="match status" value="1"/>
</dbReference>
<organism evidence="3 4">
    <name type="scientific">Jimgerdemannia flammicorona</name>
    <dbReference type="NCBI Taxonomy" id="994334"/>
    <lineage>
        <taxon>Eukaryota</taxon>
        <taxon>Fungi</taxon>
        <taxon>Fungi incertae sedis</taxon>
        <taxon>Mucoromycota</taxon>
        <taxon>Mucoromycotina</taxon>
        <taxon>Endogonomycetes</taxon>
        <taxon>Endogonales</taxon>
        <taxon>Endogonaceae</taxon>
        <taxon>Jimgerdemannia</taxon>
    </lineage>
</organism>
<evidence type="ECO:0000313" key="3">
    <source>
        <dbReference type="EMBL" id="RUP45298.1"/>
    </source>
</evidence>
<accession>A0A433D389</accession>
<dbReference type="InterPro" id="IPR036431">
    <property type="entry name" value="ARID_dom_sf"/>
</dbReference>
<dbReference type="GO" id="GO:0003677">
    <property type="term" value="F:DNA binding"/>
    <property type="evidence" value="ECO:0007669"/>
    <property type="project" value="InterPro"/>
</dbReference>
<dbReference type="InterPro" id="IPR001606">
    <property type="entry name" value="ARID_dom"/>
</dbReference>
<evidence type="ECO:0000256" key="1">
    <source>
        <dbReference type="SAM" id="MobiDB-lite"/>
    </source>
</evidence>
<dbReference type="PROSITE" id="PS51011">
    <property type="entry name" value="ARID"/>
    <property type="match status" value="1"/>
</dbReference>
<feature type="domain" description="ARID" evidence="2">
    <location>
        <begin position="1"/>
        <end position="58"/>
    </location>
</feature>
<comment type="caution">
    <text evidence="3">The sequence shown here is derived from an EMBL/GenBank/DDBJ whole genome shotgun (WGS) entry which is preliminary data.</text>
</comment>
<proteinExistence type="predicted"/>
<dbReference type="Proteomes" id="UP000268093">
    <property type="component" value="Unassembled WGS sequence"/>
</dbReference>
<gene>
    <name evidence="3" type="ORF">BC936DRAFT_148349</name>
</gene>
<protein>
    <recommendedName>
        <fullName evidence="2">ARID domain-containing protein</fullName>
    </recommendedName>
</protein>
<dbReference type="EMBL" id="RBNI01007498">
    <property type="protein sequence ID" value="RUP45298.1"/>
    <property type="molecule type" value="Genomic_DNA"/>
</dbReference>
<evidence type="ECO:0000259" key="2">
    <source>
        <dbReference type="PROSITE" id="PS51011"/>
    </source>
</evidence>
<dbReference type="AlphaFoldDB" id="A0A433D389"/>
<sequence>MPSSTAHITYRFRPQVTQNRGWKQVGDPFNFPPTCTNSAYILKGVYTRNLLGWEEENFWRRPWVPPRDGDDGQRTRSSHHLKADKSASPAPPRTVVRDPARSTATGKHAISVASVWKVIGENSDAEMTIREDAKR</sequence>
<name>A0A433D389_9FUNG</name>
<dbReference type="Gene3D" id="1.10.150.60">
    <property type="entry name" value="ARID DNA-binding domain"/>
    <property type="match status" value="1"/>
</dbReference>
<evidence type="ECO:0000313" key="4">
    <source>
        <dbReference type="Proteomes" id="UP000268093"/>
    </source>
</evidence>
<keyword evidence="4" id="KW-1185">Reference proteome</keyword>
<feature type="region of interest" description="Disordered" evidence="1">
    <location>
        <begin position="61"/>
        <end position="107"/>
    </location>
</feature>
<dbReference type="OrthoDB" id="338531at2759"/>